<dbReference type="GO" id="GO:0004016">
    <property type="term" value="F:adenylate cyclase activity"/>
    <property type="evidence" value="ECO:0007669"/>
    <property type="project" value="UniProtKB-ARBA"/>
</dbReference>
<dbReference type="InterPro" id="IPR050697">
    <property type="entry name" value="Adenylyl/Guanylyl_Cyclase_3/4"/>
</dbReference>
<dbReference type="Gene3D" id="1.25.40.10">
    <property type="entry name" value="Tetratricopeptide repeat domain"/>
    <property type="match status" value="1"/>
</dbReference>
<evidence type="ECO:0000313" key="2">
    <source>
        <dbReference type="EMBL" id="SLN63553.1"/>
    </source>
</evidence>
<dbReference type="GO" id="GO:0035556">
    <property type="term" value="P:intracellular signal transduction"/>
    <property type="evidence" value="ECO:0007669"/>
    <property type="project" value="InterPro"/>
</dbReference>
<dbReference type="RefSeq" id="WP_159453908.1">
    <property type="nucleotide sequence ID" value="NZ_FWFP01000009.1"/>
</dbReference>
<dbReference type="Gene3D" id="3.30.70.1230">
    <property type="entry name" value="Nucleotide cyclase"/>
    <property type="match status" value="1"/>
</dbReference>
<dbReference type="InterPro" id="IPR029787">
    <property type="entry name" value="Nucleotide_cyclase"/>
</dbReference>
<dbReference type="SUPFAM" id="SSF48452">
    <property type="entry name" value="TPR-like"/>
    <property type="match status" value="1"/>
</dbReference>
<accession>A0A1X6ZW99</accession>
<feature type="domain" description="Guanylate cyclase" evidence="1">
    <location>
        <begin position="7"/>
        <end position="122"/>
    </location>
</feature>
<dbReference type="GO" id="GO:0006171">
    <property type="term" value="P:cAMP biosynthetic process"/>
    <property type="evidence" value="ECO:0007669"/>
    <property type="project" value="TreeGrafter"/>
</dbReference>
<dbReference type="InterPro" id="IPR001054">
    <property type="entry name" value="A/G_cyclase"/>
</dbReference>
<dbReference type="InterPro" id="IPR011990">
    <property type="entry name" value="TPR-like_helical_dom_sf"/>
</dbReference>
<gene>
    <name evidence="2" type="ORF">RUM8411_03152</name>
</gene>
<dbReference type="Proteomes" id="UP000193778">
    <property type="component" value="Unassembled WGS sequence"/>
</dbReference>
<dbReference type="PANTHER" id="PTHR43081:SF19">
    <property type="entry name" value="PH-SENSITIVE ADENYLATE CYCLASE RV1264"/>
    <property type="match status" value="1"/>
</dbReference>
<dbReference type="EMBL" id="FWFP01000009">
    <property type="protein sequence ID" value="SLN63553.1"/>
    <property type="molecule type" value="Genomic_DNA"/>
</dbReference>
<reference evidence="3" key="1">
    <citation type="submission" date="2017-03" db="EMBL/GenBank/DDBJ databases">
        <authorList>
            <person name="Rodrigo-Torres L."/>
            <person name="Arahal R.D."/>
            <person name="Lucena T."/>
        </authorList>
    </citation>
    <scope>NUCLEOTIDE SEQUENCE [LARGE SCALE GENOMIC DNA]</scope>
    <source>
        <strain evidence="3">CECT 8411</strain>
    </source>
</reference>
<protein>
    <submittedName>
        <fullName evidence="2">Adenylate and Guanylate cyclase catalytic domain protein</fullName>
    </submittedName>
</protein>
<dbReference type="AlphaFoldDB" id="A0A1X6ZW99"/>
<proteinExistence type="predicted"/>
<dbReference type="OrthoDB" id="54411at2"/>
<dbReference type="SUPFAM" id="SSF55073">
    <property type="entry name" value="Nucleotide cyclase"/>
    <property type="match status" value="1"/>
</dbReference>
<sequence>MKRKLTSILAADIVGFSRLVEAAEEATLARQKELRLSVFDPGIKQAGGKIIKSTGDGFLAEFSSVVEAVRFAIAAQEAVRADEESVPQNRQIGYRMGLHIGDVIVDDGDIYGDGVNLAARLEGAAPKGGICISAAVRDKIVGVMDELFADVGELALKNISRPIHAFVWPPDQGGALNSATTPSIGATSQKPTIALAAFEALGNNDDAKMLAEACNHTVEAALANLTGVNLIALDADPDHIATAVFQASGNQVRTTLKLRETSPSATYLTQRMNGDLSDPFLAEDLLSGEIATTIRYGILQRIAERAAETETNDPEAMLNLAGHYMMGSQPEEWEAAGRLLDRILTLQPRNFMAVGMKANTLIGELVWGYRPIRPEDIEASDAGLSKAVSLNDQSDYVHLIRGIFHYGITGDLDAAVRCVERGFEISPQFAQGHMVLGWIQNLMGQPELALKSIKKGSFSLAKNRIYHRVPQALAQTYLVMGDFENAIANANRALQNSPGLPVAQLYLASAAGQAGLPDQGERARDALLASDPDFRISGVRRFHFQDPTRWGAILDGLRAVGLPE</sequence>
<evidence type="ECO:0000313" key="3">
    <source>
        <dbReference type="Proteomes" id="UP000193778"/>
    </source>
</evidence>
<name>A0A1X6ZW99_9RHOB</name>
<dbReference type="PANTHER" id="PTHR43081">
    <property type="entry name" value="ADENYLATE CYCLASE, TERMINAL-DIFFERENTIATION SPECIFIC-RELATED"/>
    <property type="match status" value="1"/>
</dbReference>
<keyword evidence="3" id="KW-1185">Reference proteome</keyword>
<dbReference type="Pfam" id="PF00211">
    <property type="entry name" value="Guanylate_cyc"/>
    <property type="match status" value="1"/>
</dbReference>
<evidence type="ECO:0000259" key="1">
    <source>
        <dbReference type="PROSITE" id="PS50125"/>
    </source>
</evidence>
<organism evidence="2 3">
    <name type="scientific">Ruegeria meonggei</name>
    <dbReference type="NCBI Taxonomy" id="1446476"/>
    <lineage>
        <taxon>Bacteria</taxon>
        <taxon>Pseudomonadati</taxon>
        <taxon>Pseudomonadota</taxon>
        <taxon>Alphaproteobacteria</taxon>
        <taxon>Rhodobacterales</taxon>
        <taxon>Roseobacteraceae</taxon>
        <taxon>Ruegeria</taxon>
    </lineage>
</organism>
<dbReference type="PROSITE" id="PS50125">
    <property type="entry name" value="GUANYLATE_CYCLASE_2"/>
    <property type="match status" value="1"/>
</dbReference>
<dbReference type="CDD" id="cd07302">
    <property type="entry name" value="CHD"/>
    <property type="match status" value="1"/>
</dbReference>